<organism evidence="1 2">
    <name type="scientific">Gossypium arboreum</name>
    <name type="common">Tree cotton</name>
    <name type="synonym">Gossypium nanking</name>
    <dbReference type="NCBI Taxonomy" id="29729"/>
    <lineage>
        <taxon>Eukaryota</taxon>
        <taxon>Viridiplantae</taxon>
        <taxon>Streptophyta</taxon>
        <taxon>Embryophyta</taxon>
        <taxon>Tracheophyta</taxon>
        <taxon>Spermatophyta</taxon>
        <taxon>Magnoliopsida</taxon>
        <taxon>eudicotyledons</taxon>
        <taxon>Gunneridae</taxon>
        <taxon>Pentapetalae</taxon>
        <taxon>rosids</taxon>
        <taxon>malvids</taxon>
        <taxon>Malvales</taxon>
        <taxon>Malvaceae</taxon>
        <taxon>Malvoideae</taxon>
        <taxon>Gossypium</taxon>
    </lineage>
</organism>
<dbReference type="PANTHER" id="PTHR34676:SF8">
    <property type="entry name" value="TRANSMEMBRANE PROTEIN"/>
    <property type="match status" value="1"/>
</dbReference>
<proteinExistence type="predicted"/>
<keyword evidence="2" id="KW-1185">Reference proteome</keyword>
<comment type="caution">
    <text evidence="1">The sequence shown here is derived from an EMBL/GenBank/DDBJ whole genome shotgun (WGS) entry which is preliminary data.</text>
</comment>
<accession>A0ABR0QTW6</accession>
<evidence type="ECO:0008006" key="3">
    <source>
        <dbReference type="Google" id="ProtNLM"/>
    </source>
</evidence>
<dbReference type="Pfam" id="PF14223">
    <property type="entry name" value="Retrotran_gag_2"/>
    <property type="match status" value="1"/>
</dbReference>
<sequence>MDGPSIPLKQERELLVPGRKKEWNEEDKKSIQFNFKATRTYFCALSPENYSKVSSCSNANEIWDKLEFTHVGTNQVMISKPKEDIKATYDRFTIIINGLNSYGKTYPDEEVVRKRLRSLLISWEAKVTAKEESKNFETLLLDKLISSLVINEMRLKEGNEKKGRKEGSSSKIH</sequence>
<dbReference type="PANTHER" id="PTHR34676">
    <property type="entry name" value="DUF4219 DOMAIN-CONTAINING PROTEIN-RELATED"/>
    <property type="match status" value="1"/>
</dbReference>
<protein>
    <recommendedName>
        <fullName evidence="3">UBN2 domain-containing protein</fullName>
    </recommendedName>
</protein>
<dbReference type="EMBL" id="JARKNE010000002">
    <property type="protein sequence ID" value="KAK5842403.1"/>
    <property type="molecule type" value="Genomic_DNA"/>
</dbReference>
<evidence type="ECO:0000313" key="2">
    <source>
        <dbReference type="Proteomes" id="UP001358586"/>
    </source>
</evidence>
<reference evidence="1 2" key="1">
    <citation type="submission" date="2023-03" db="EMBL/GenBank/DDBJ databases">
        <title>WGS of Gossypium arboreum.</title>
        <authorList>
            <person name="Yu D."/>
        </authorList>
    </citation>
    <scope>NUCLEOTIDE SEQUENCE [LARGE SCALE GENOMIC DNA]</scope>
    <source>
        <tissue evidence="1">Leaf</tissue>
    </source>
</reference>
<name>A0ABR0QTW6_GOSAR</name>
<gene>
    <name evidence="1" type="ORF">PVK06_004755</name>
</gene>
<evidence type="ECO:0000313" key="1">
    <source>
        <dbReference type="EMBL" id="KAK5842403.1"/>
    </source>
</evidence>
<dbReference type="Proteomes" id="UP001358586">
    <property type="component" value="Chromosome 2"/>
</dbReference>